<proteinExistence type="predicted"/>
<dbReference type="PANTHER" id="PTHR44520:SF2">
    <property type="entry name" value="RESPONSE REGULATOR RCP1"/>
    <property type="match status" value="1"/>
</dbReference>
<dbReference type="EMBL" id="CP015772">
    <property type="protein sequence ID" value="ANH79801.1"/>
    <property type="molecule type" value="Genomic_DNA"/>
</dbReference>
<evidence type="ECO:0000313" key="3">
    <source>
        <dbReference type="EMBL" id="ANH79801.1"/>
    </source>
</evidence>
<dbReference type="SMART" id="SM00448">
    <property type="entry name" value="REC"/>
    <property type="match status" value="1"/>
</dbReference>
<dbReference type="PROSITE" id="PS50110">
    <property type="entry name" value="RESPONSE_REGULATORY"/>
    <property type="match status" value="1"/>
</dbReference>
<dbReference type="PANTHER" id="PTHR44520">
    <property type="entry name" value="RESPONSE REGULATOR RCP1-RELATED"/>
    <property type="match status" value="1"/>
</dbReference>
<dbReference type="Pfam" id="PF00072">
    <property type="entry name" value="Response_reg"/>
    <property type="match status" value="1"/>
</dbReference>
<reference evidence="3 4" key="1">
    <citation type="submission" date="2016-05" db="EMBL/GenBank/DDBJ databases">
        <title>Niabella ginsenosidivorans BS26 whole genome sequencing.</title>
        <authorList>
            <person name="Im W.T."/>
            <person name="Siddiqi M.Z."/>
        </authorList>
    </citation>
    <scope>NUCLEOTIDE SEQUENCE [LARGE SCALE GENOMIC DNA]</scope>
    <source>
        <strain evidence="3 4">BS26</strain>
    </source>
</reference>
<dbReference type="InterPro" id="IPR001789">
    <property type="entry name" value="Sig_transdc_resp-reg_receiver"/>
</dbReference>
<dbReference type="STRING" id="1176587.A8C56_01375"/>
<evidence type="ECO:0000256" key="1">
    <source>
        <dbReference type="PROSITE-ProRule" id="PRU00169"/>
    </source>
</evidence>
<feature type="domain" description="Response regulatory" evidence="2">
    <location>
        <begin position="6"/>
        <end position="131"/>
    </location>
</feature>
<dbReference type="InterPro" id="IPR011006">
    <property type="entry name" value="CheY-like_superfamily"/>
</dbReference>
<organism evidence="3 4">
    <name type="scientific">Niabella ginsenosidivorans</name>
    <dbReference type="NCBI Taxonomy" id="1176587"/>
    <lineage>
        <taxon>Bacteria</taxon>
        <taxon>Pseudomonadati</taxon>
        <taxon>Bacteroidota</taxon>
        <taxon>Chitinophagia</taxon>
        <taxon>Chitinophagales</taxon>
        <taxon>Chitinophagaceae</taxon>
        <taxon>Niabella</taxon>
    </lineage>
</organism>
<feature type="modified residue" description="4-aspartylphosphate" evidence="1">
    <location>
        <position position="64"/>
    </location>
</feature>
<protein>
    <submittedName>
        <fullName evidence="3">Response regulator receiver protein</fullName>
    </submittedName>
</protein>
<dbReference type="AlphaFoldDB" id="A0A1A9HZA3"/>
<dbReference type="SUPFAM" id="SSF52172">
    <property type="entry name" value="CheY-like"/>
    <property type="match status" value="1"/>
</dbReference>
<name>A0A1A9HZA3_9BACT</name>
<dbReference type="Proteomes" id="UP000077667">
    <property type="component" value="Chromosome"/>
</dbReference>
<gene>
    <name evidence="3" type="ORF">A8C56_01375</name>
</gene>
<dbReference type="OrthoDB" id="1121174at2"/>
<keyword evidence="1" id="KW-0597">Phosphoprotein</keyword>
<dbReference type="RefSeq" id="WP_067751065.1">
    <property type="nucleotide sequence ID" value="NZ_CP015772.1"/>
</dbReference>
<evidence type="ECO:0000313" key="4">
    <source>
        <dbReference type="Proteomes" id="UP000077667"/>
    </source>
</evidence>
<dbReference type="Gene3D" id="3.40.50.2300">
    <property type="match status" value="1"/>
</dbReference>
<sequence length="131" mass="15277">MKTGKEIFIVDDDSIHRLLMSKLFARQNKGYKLDFFENGQKAMDVLETAIADNPSGIPDIILLDIEMPVMNGWQFMNKYRLLPPEIKDRISVYMVSSSFSDEDQERVKSYPEIVDYIVKPLRIEKIIELMN</sequence>
<evidence type="ECO:0000259" key="2">
    <source>
        <dbReference type="PROSITE" id="PS50110"/>
    </source>
</evidence>
<accession>A0A1A9HZA3</accession>
<dbReference type="KEGG" id="nia:A8C56_01375"/>
<dbReference type="InterPro" id="IPR052893">
    <property type="entry name" value="TCS_response_regulator"/>
</dbReference>
<keyword evidence="4" id="KW-1185">Reference proteome</keyword>
<dbReference type="GO" id="GO:0000160">
    <property type="term" value="P:phosphorelay signal transduction system"/>
    <property type="evidence" value="ECO:0007669"/>
    <property type="project" value="InterPro"/>
</dbReference>